<name>A0A9P6ZTE0_9AGAM</name>
<sequence length="381" mass="42892">MAPPRWTNAEQLTWLQNEVPVYLQMQKEKKLVQFFELLYPKWFSQFPEHIKDPPDEEADIGQSDAAINEIIAELDNEDTIIPVSDLEKLTNLDAELTEVLNDATQHRRKKLREWFRNNTKEKTTPGGTLTSKILSTLLGQRARGTQDLKEVEVYSQLHYETKVKSLVSDDIKENKLALPDQKLHAVQHHTSQCFLKESEHVKDEVREETLCINTARKLGSVVVGKDWTKEEIYRTIQELPIVLGQIFEELSTLTGGWHYSLVMGGQDPLCKGDIMTLSYHHGKALDGLSFKASTANFHEQYLLPFEKHLGRIYGASLQRTSLPQSAPSTPPPSTINVISTSGPSMPPPSAVNLISLDDPLDQYASSSSLPLGQESTRLPVP</sequence>
<organism evidence="2 3">
    <name type="scientific">Suillus placidus</name>
    <dbReference type="NCBI Taxonomy" id="48579"/>
    <lineage>
        <taxon>Eukaryota</taxon>
        <taxon>Fungi</taxon>
        <taxon>Dikarya</taxon>
        <taxon>Basidiomycota</taxon>
        <taxon>Agaricomycotina</taxon>
        <taxon>Agaricomycetes</taxon>
        <taxon>Agaricomycetidae</taxon>
        <taxon>Boletales</taxon>
        <taxon>Suillineae</taxon>
        <taxon>Suillaceae</taxon>
        <taxon>Suillus</taxon>
    </lineage>
</organism>
<feature type="region of interest" description="Disordered" evidence="1">
    <location>
        <begin position="321"/>
        <end position="353"/>
    </location>
</feature>
<protein>
    <submittedName>
        <fullName evidence="2">Uncharacterized protein</fullName>
    </submittedName>
</protein>
<accession>A0A9P6ZTE0</accession>
<proteinExistence type="predicted"/>
<evidence type="ECO:0000313" key="2">
    <source>
        <dbReference type="EMBL" id="KAG1776158.1"/>
    </source>
</evidence>
<reference evidence="2" key="1">
    <citation type="journal article" date="2020" name="New Phytol.">
        <title>Comparative genomics reveals dynamic genome evolution in host specialist ectomycorrhizal fungi.</title>
        <authorList>
            <person name="Lofgren L.A."/>
            <person name="Nguyen N.H."/>
            <person name="Vilgalys R."/>
            <person name="Ruytinx J."/>
            <person name="Liao H.L."/>
            <person name="Branco S."/>
            <person name="Kuo A."/>
            <person name="LaButti K."/>
            <person name="Lipzen A."/>
            <person name="Andreopoulos W."/>
            <person name="Pangilinan J."/>
            <person name="Riley R."/>
            <person name="Hundley H."/>
            <person name="Na H."/>
            <person name="Barry K."/>
            <person name="Grigoriev I.V."/>
            <person name="Stajich J.E."/>
            <person name="Kennedy P.G."/>
        </authorList>
    </citation>
    <scope>NUCLEOTIDE SEQUENCE</scope>
    <source>
        <strain evidence="2">DOB743</strain>
    </source>
</reference>
<comment type="caution">
    <text evidence="2">The sequence shown here is derived from an EMBL/GenBank/DDBJ whole genome shotgun (WGS) entry which is preliminary data.</text>
</comment>
<dbReference type="OrthoDB" id="2691251at2759"/>
<evidence type="ECO:0000256" key="1">
    <source>
        <dbReference type="SAM" id="MobiDB-lite"/>
    </source>
</evidence>
<dbReference type="Proteomes" id="UP000714275">
    <property type="component" value="Unassembled WGS sequence"/>
</dbReference>
<dbReference type="EMBL" id="JABBWD010000028">
    <property type="protein sequence ID" value="KAG1776158.1"/>
    <property type="molecule type" value="Genomic_DNA"/>
</dbReference>
<dbReference type="AlphaFoldDB" id="A0A9P6ZTE0"/>
<evidence type="ECO:0000313" key="3">
    <source>
        <dbReference type="Proteomes" id="UP000714275"/>
    </source>
</evidence>
<keyword evidence="3" id="KW-1185">Reference proteome</keyword>
<gene>
    <name evidence="2" type="ORF">EV702DRAFT_1046324</name>
</gene>